<keyword evidence="2" id="KW-0645">Protease</keyword>
<reference evidence="6" key="1">
    <citation type="submission" date="2022-07" db="EMBL/GenBank/DDBJ databases">
        <title>Fungi with potential for degradation of polypropylene.</title>
        <authorList>
            <person name="Gostincar C."/>
        </authorList>
    </citation>
    <scope>NUCLEOTIDE SEQUENCE</scope>
    <source>
        <strain evidence="6">EXF-13287</strain>
    </source>
</reference>
<gene>
    <name evidence="6" type="ORF">NKR19_g9026</name>
</gene>
<dbReference type="AlphaFoldDB" id="A0AA38R2G5"/>
<name>A0AA38R2G5_9PEZI</name>
<protein>
    <recommendedName>
        <fullName evidence="5">PPPDE domain-containing protein</fullName>
    </recommendedName>
</protein>
<comment type="caution">
    <text evidence="6">The sequence shown here is derived from an EMBL/GenBank/DDBJ whole genome shotgun (WGS) entry which is preliminary data.</text>
</comment>
<dbReference type="InterPro" id="IPR008580">
    <property type="entry name" value="PPPDE_dom"/>
</dbReference>
<dbReference type="EMBL" id="JANBVN010000200">
    <property type="protein sequence ID" value="KAJ9133505.1"/>
    <property type="molecule type" value="Genomic_DNA"/>
</dbReference>
<keyword evidence="3" id="KW-0378">Hydrolase</keyword>
<dbReference type="Proteomes" id="UP001174691">
    <property type="component" value="Unassembled WGS sequence"/>
</dbReference>
<feature type="domain" description="PPPDE" evidence="5">
    <location>
        <begin position="80"/>
        <end position="217"/>
    </location>
</feature>
<comment type="similarity">
    <text evidence="1">Belongs to the DeSI family.</text>
</comment>
<evidence type="ECO:0000256" key="3">
    <source>
        <dbReference type="ARBA" id="ARBA00022801"/>
    </source>
</evidence>
<organism evidence="6 7">
    <name type="scientific">Coniochaeta hoffmannii</name>
    <dbReference type="NCBI Taxonomy" id="91930"/>
    <lineage>
        <taxon>Eukaryota</taxon>
        <taxon>Fungi</taxon>
        <taxon>Dikarya</taxon>
        <taxon>Ascomycota</taxon>
        <taxon>Pezizomycotina</taxon>
        <taxon>Sordariomycetes</taxon>
        <taxon>Sordariomycetidae</taxon>
        <taxon>Coniochaetales</taxon>
        <taxon>Coniochaetaceae</taxon>
        <taxon>Coniochaeta</taxon>
    </lineage>
</organism>
<dbReference type="InterPro" id="IPR042266">
    <property type="entry name" value="PPPDE_sf"/>
</dbReference>
<evidence type="ECO:0000256" key="4">
    <source>
        <dbReference type="SAM" id="Coils"/>
    </source>
</evidence>
<evidence type="ECO:0000259" key="5">
    <source>
        <dbReference type="PROSITE" id="PS51858"/>
    </source>
</evidence>
<keyword evidence="7" id="KW-1185">Reference proteome</keyword>
<dbReference type="GO" id="GO:0008233">
    <property type="term" value="F:peptidase activity"/>
    <property type="evidence" value="ECO:0007669"/>
    <property type="project" value="UniProtKB-KW"/>
</dbReference>
<evidence type="ECO:0000313" key="7">
    <source>
        <dbReference type="Proteomes" id="UP001174691"/>
    </source>
</evidence>
<dbReference type="Gene3D" id="3.90.1720.30">
    <property type="entry name" value="PPPDE domains"/>
    <property type="match status" value="1"/>
</dbReference>
<dbReference type="PROSITE" id="PS51858">
    <property type="entry name" value="PPPDE"/>
    <property type="match status" value="1"/>
</dbReference>
<dbReference type="SMART" id="SM01179">
    <property type="entry name" value="DUF862"/>
    <property type="match status" value="1"/>
</dbReference>
<sequence>MVFHILPMLAIAAGQAYIRNRKRENEASDTARRLAEAERERKKALLRAISAKLTGPGVSEMAPLEYDYSSDTKAVLLVMNPIQLGTVQLSRSIHSMLGKHVGMSLDSVSHWALIVVDRSLCETNYCYELMSDEKTLSMLGKNVARSNELTAAMTESWKCCYYVGETTRSHSDIQNLATEYTRANPRYNVFTNNCQNMVEKLVKDICNNKVISRQKLSEELVVASPRIGLYLMVAKVAANVFVGDTSLNDSSVARDLNIIKGLWKADTYMDKHRITY</sequence>
<evidence type="ECO:0000256" key="2">
    <source>
        <dbReference type="ARBA" id="ARBA00022670"/>
    </source>
</evidence>
<evidence type="ECO:0000256" key="1">
    <source>
        <dbReference type="ARBA" id="ARBA00008140"/>
    </source>
</evidence>
<evidence type="ECO:0000313" key="6">
    <source>
        <dbReference type="EMBL" id="KAJ9133505.1"/>
    </source>
</evidence>
<dbReference type="GO" id="GO:0006508">
    <property type="term" value="P:proteolysis"/>
    <property type="evidence" value="ECO:0007669"/>
    <property type="project" value="UniProtKB-KW"/>
</dbReference>
<accession>A0AA38R2G5</accession>
<feature type="coiled-coil region" evidence="4">
    <location>
        <begin position="20"/>
        <end position="47"/>
    </location>
</feature>
<proteinExistence type="inferred from homology"/>
<keyword evidence="4" id="KW-0175">Coiled coil</keyword>